<dbReference type="SUPFAM" id="SSF117074">
    <property type="entry name" value="Hypothetical protein PA1324"/>
    <property type="match status" value="2"/>
</dbReference>
<keyword evidence="2" id="KW-0964">Secreted</keyword>
<proteinExistence type="predicted"/>
<dbReference type="Gene3D" id="2.60.40.10">
    <property type="entry name" value="Immunoglobulins"/>
    <property type="match status" value="2"/>
</dbReference>
<sequence>MIAAAITALALVVTGVIMPTGEAQAATFTLTATRASSGTVAADAASMCPTQGSPATEHCAGYDVSLAATDQILRTGDTADVRFDFAFDAADTGVVLRATLPEANGGAAAIWMSIPAACAAGSTRTDGNRTLNCLIANPQGPGDGSVTATLRLEAYAYDGYTFTVPATITSATSGDIAATSTATFTSSSAPLWNLRKNVSSNTLPGPFFYRSASGEPGFAIPTSTGVAAQKVGGYSPIVGPVTWTETMTSAEVGTSDYRLLNWGNYGDGCASQGQAATPANPGYTNLVVGISNQVGPVAASNYDCAQPGGPGTPVEVTWQNPPIAAAGYAANMWILLWVPVDDIPIGTTTAPTMTVSDFDPLDINGVSNYFADVDPTADNARAHGRIINADNRSVVKRPISDVANPYASFAPGADNSTLREESFASLVTFSNIGTVSQSPVQLCDVIDVTTQRFTPFTANANVPAGSYVVATTRGPLGDPILAPPYHPAASYNNTNSFGIDPSAYIVEFAAGELGGAVPTEAPAADSAYAGLGCGDADTATGWHSDPNDAAFTSYAASLGLSDPFDVINRVRVTFVGGAIEPDVEVAIKVHATTRATYRAATSQAGQMIYATTRIRDVAVYDYPQISIDHWTQTGITGPTVAGRINVDTNVSIVSATPTTVQAGAPGQNRTTFVLRGSVAFGENVATTQPLRVIHYLPYGLRYVAGSASIEPDHVLPQPDGSTAIVWDLGEISGTTNGMTITPDWSFTAEADPLAPTPSVNYSTAVAESVSPTGEQIDPDLPIVSCTVAMQLTIPPTPNVPVESVSLVPPPANYSGCFGQGRARRMDYQPITIGNAFLSLAALKTALQPLVESGADDGVAGAEVGWELVYRNTTSNDFPGVDIVDVLPYPGDGRDPESDFSGTIQLSSIATTDALSVTPNALPVSATVQGPRTGTTFYVTDVPAASVERDPYAASNLQGGSTTWCLLADLGDPGCPVDLAGVTAIRAISGELPTGDEETIRIGLATEGATAGDLITNSATARVISVLTPVEIAGDSISFAASSIAGTLWQDDSADGVIDAGETVRLGGVTLNLTGTATTSGATVSRTVTTEPDGSYLFAGLPAGAYTVTVDQASARAIDAAYGVTSDPDGAGSADGVFTATLTLGTDVMGRNIGFATSSLAGTVFGDDDNDGSIDATEAGIAGVTVTLTGTDDLGATVSRTTTSDGSGGYAFPACARATTSSP</sequence>
<evidence type="ECO:0000256" key="4">
    <source>
        <dbReference type="SAM" id="SignalP"/>
    </source>
</evidence>
<keyword evidence="3 4" id="KW-0732">Signal</keyword>
<accession>A0ABQ6JS63</accession>
<feature type="signal peptide" evidence="4">
    <location>
        <begin position="1"/>
        <end position="25"/>
    </location>
</feature>
<dbReference type="EMBL" id="BSVA01000001">
    <property type="protein sequence ID" value="GMA91153.1"/>
    <property type="molecule type" value="Genomic_DNA"/>
</dbReference>
<protein>
    <recommendedName>
        <fullName evidence="5">SD-repeat containing protein B domain-containing protein</fullName>
    </recommendedName>
</protein>
<feature type="chain" id="PRO_5045395522" description="SD-repeat containing protein B domain-containing protein" evidence="4">
    <location>
        <begin position="26"/>
        <end position="1222"/>
    </location>
</feature>
<dbReference type="InterPro" id="IPR013783">
    <property type="entry name" value="Ig-like_fold"/>
</dbReference>
<gene>
    <name evidence="6" type="ORF">GCM10025869_16820</name>
</gene>
<dbReference type="PANTHER" id="PTHR23303">
    <property type="entry name" value="CARBOXYPEPTIDASE REGULATORY REGION-CONTAINING"/>
    <property type="match status" value="1"/>
</dbReference>
<reference evidence="7" key="1">
    <citation type="journal article" date="2019" name="Int. J. Syst. Evol. Microbiol.">
        <title>The Global Catalogue of Microorganisms (GCM) 10K type strain sequencing project: providing services to taxonomists for standard genome sequencing and annotation.</title>
        <authorList>
            <consortium name="The Broad Institute Genomics Platform"/>
            <consortium name="The Broad Institute Genome Sequencing Center for Infectious Disease"/>
            <person name="Wu L."/>
            <person name="Ma J."/>
        </authorList>
    </citation>
    <scope>NUCLEOTIDE SEQUENCE [LARGE SCALE GENOMIC DNA]</scope>
    <source>
        <strain evidence="7">NBRC 108755</strain>
    </source>
</reference>
<evidence type="ECO:0000313" key="6">
    <source>
        <dbReference type="EMBL" id="GMA91153.1"/>
    </source>
</evidence>
<name>A0ABQ6JS63_9MICO</name>
<dbReference type="RefSeq" id="WP_284299341.1">
    <property type="nucleotide sequence ID" value="NZ_BSVA01000001.1"/>
</dbReference>
<evidence type="ECO:0000256" key="3">
    <source>
        <dbReference type="ARBA" id="ARBA00022729"/>
    </source>
</evidence>
<dbReference type="InterPro" id="IPR051417">
    <property type="entry name" value="SDr/BOS_complex"/>
</dbReference>
<comment type="caution">
    <text evidence="6">The sequence shown here is derived from an EMBL/GenBank/DDBJ whole genome shotgun (WGS) entry which is preliminary data.</text>
</comment>
<organism evidence="6 7">
    <name type="scientific">Homoserinibacter gongjuensis</name>
    <dbReference type="NCBI Taxonomy" id="1162968"/>
    <lineage>
        <taxon>Bacteria</taxon>
        <taxon>Bacillati</taxon>
        <taxon>Actinomycetota</taxon>
        <taxon>Actinomycetes</taxon>
        <taxon>Micrococcales</taxon>
        <taxon>Microbacteriaceae</taxon>
        <taxon>Homoserinibacter</taxon>
    </lineage>
</organism>
<keyword evidence="7" id="KW-1185">Reference proteome</keyword>
<evidence type="ECO:0000256" key="1">
    <source>
        <dbReference type="ARBA" id="ARBA00004613"/>
    </source>
</evidence>
<feature type="domain" description="SD-repeat containing protein B" evidence="5">
    <location>
        <begin position="1159"/>
        <end position="1213"/>
    </location>
</feature>
<feature type="domain" description="SD-repeat containing protein B" evidence="5">
    <location>
        <begin position="1043"/>
        <end position="1124"/>
    </location>
</feature>
<comment type="subcellular location">
    <subcellularLocation>
        <location evidence="1">Secreted</location>
    </subcellularLocation>
</comment>
<evidence type="ECO:0000259" key="5">
    <source>
        <dbReference type="Pfam" id="PF17210"/>
    </source>
</evidence>
<dbReference type="Proteomes" id="UP001157069">
    <property type="component" value="Unassembled WGS sequence"/>
</dbReference>
<evidence type="ECO:0000256" key="2">
    <source>
        <dbReference type="ARBA" id="ARBA00022525"/>
    </source>
</evidence>
<dbReference type="Pfam" id="PF17210">
    <property type="entry name" value="SdrD_B"/>
    <property type="match status" value="2"/>
</dbReference>
<dbReference type="InterPro" id="IPR033764">
    <property type="entry name" value="Sdr_B"/>
</dbReference>
<evidence type="ECO:0000313" key="7">
    <source>
        <dbReference type="Proteomes" id="UP001157069"/>
    </source>
</evidence>